<name>A0A8T4GI61_9EURY</name>
<dbReference type="Proteomes" id="UP000823588">
    <property type="component" value="Unassembled WGS sequence"/>
</dbReference>
<gene>
    <name evidence="1" type="ORF">J2751_002139</name>
</gene>
<dbReference type="OrthoDB" id="269729at2157"/>
<organism evidence="1 2">
    <name type="scientific">Halorubrum alkaliphilum</name>
    <dbReference type="NCBI Taxonomy" id="261290"/>
    <lineage>
        <taxon>Archaea</taxon>
        <taxon>Methanobacteriati</taxon>
        <taxon>Methanobacteriota</taxon>
        <taxon>Stenosarchaea group</taxon>
        <taxon>Halobacteria</taxon>
        <taxon>Halobacteriales</taxon>
        <taxon>Haloferacaceae</taxon>
        <taxon>Halorubrum</taxon>
    </lineage>
</organism>
<dbReference type="EMBL" id="JAGGKQ010000016">
    <property type="protein sequence ID" value="MBP1923101.1"/>
    <property type="molecule type" value="Genomic_DNA"/>
</dbReference>
<protein>
    <recommendedName>
        <fullName evidence="3">Caspase family protein</fullName>
    </recommendedName>
</protein>
<evidence type="ECO:0008006" key="3">
    <source>
        <dbReference type="Google" id="ProtNLM"/>
    </source>
</evidence>
<evidence type="ECO:0000313" key="1">
    <source>
        <dbReference type="EMBL" id="MBP1923101.1"/>
    </source>
</evidence>
<sequence length="705" mass="78095">MSIDIDPLCDAAGLTVTDHIENTQFELYTDRRVVPRPSPKEDHYFPVDASVTVETRFVEIPRVAIVETRSSDGTLAAHGDSYSMPTGEYYVGIDPAPTKLYLRFDSGFTVVSTDQTTRIELDRAAEVTLGFRSLHQAPAGTITTPTDPESLMEAVSLLGSALQTTSPERSFPTLRGHPPLIEPGDEFHVPERVEPPDSGVRIVVPPEYRSLYPVVPLAYYFAAEVVPGEPARIEGDGWEHALEPDVERRAAEVLRQSFHFDCIARTEGFYPVDLHEREATAVDLDWEALYDMPLAERLGEYLAVPFKTVEPELPQWTLTTDVRPDPENIESLPFVASELSIVRSPETVTPANTDGPGQPGFFRTPDIQSAELFRGSADSETRDVDAAVRGADVPTERGAALDSAEFVQPEEVDTVEHAWVGEGVPLDANKATLDAYHRRLEVGAIEQSRISVLVVCNDDQMSEEDEVSELYGLRDMVQFDIEVRHNLSRKEMREVLASDVDFLHYIGHVDDRGMQCADDYLDLTQEDLEVGVSAFLLNACQSYKQGEALIHRGSRGGIVTLSDIANSPATQLGRIIARLMNSGFNLRTALHVAKRELITGHQYIVVGDGATTICQNRSGLAIVVSVTEQHSGSWDFSAEFFPNGHHGIGSLATINLKPIDYNYYVPTMLSSSDVSTEELRSFFNLELAPVFHKNELVWSDRFSID</sequence>
<evidence type="ECO:0000313" key="2">
    <source>
        <dbReference type="Proteomes" id="UP000823588"/>
    </source>
</evidence>
<accession>A0A8T4GI61</accession>
<comment type="caution">
    <text evidence="1">The sequence shown here is derived from an EMBL/GenBank/DDBJ whole genome shotgun (WGS) entry which is preliminary data.</text>
</comment>
<dbReference type="AlphaFoldDB" id="A0A8T4GI61"/>
<proteinExistence type="predicted"/>
<reference evidence="1" key="1">
    <citation type="submission" date="2021-03" db="EMBL/GenBank/DDBJ databases">
        <title>Genomic Encyclopedia of Type Strains, Phase IV (KMG-IV): sequencing the most valuable type-strain genomes for metagenomic binning, comparative biology and taxonomic classification.</title>
        <authorList>
            <person name="Goeker M."/>
        </authorList>
    </citation>
    <scope>NUCLEOTIDE SEQUENCE</scope>
    <source>
        <strain evidence="1">DSM 23564</strain>
    </source>
</reference>
<keyword evidence="2" id="KW-1185">Reference proteome</keyword>
<dbReference type="RefSeq" id="WP_209485840.1">
    <property type="nucleotide sequence ID" value="NZ_JAGGKQ010000016.1"/>
</dbReference>